<organism evidence="1 2">
    <name type="scientific">Sedimentitalea todarodis</name>
    <dbReference type="NCBI Taxonomy" id="1631240"/>
    <lineage>
        <taxon>Bacteria</taxon>
        <taxon>Pseudomonadati</taxon>
        <taxon>Pseudomonadota</taxon>
        <taxon>Alphaproteobacteria</taxon>
        <taxon>Rhodobacterales</taxon>
        <taxon>Paracoccaceae</taxon>
        <taxon>Sedimentitalea</taxon>
    </lineage>
</organism>
<evidence type="ECO:0000313" key="1">
    <source>
        <dbReference type="EMBL" id="MDU9004282.1"/>
    </source>
</evidence>
<dbReference type="Proteomes" id="UP001255416">
    <property type="component" value="Unassembled WGS sequence"/>
</dbReference>
<dbReference type="EMBL" id="JASMWN010000006">
    <property type="protein sequence ID" value="MDU9004282.1"/>
    <property type="molecule type" value="Genomic_DNA"/>
</dbReference>
<keyword evidence="2" id="KW-1185">Reference proteome</keyword>
<protein>
    <submittedName>
        <fullName evidence="1">Uncharacterized protein</fullName>
    </submittedName>
</protein>
<reference evidence="2" key="1">
    <citation type="submission" date="2023-05" db="EMBL/GenBank/DDBJ databases">
        <title>Sedimentitalea sp. nov. JM2-8.</title>
        <authorList>
            <person name="Huang J."/>
        </authorList>
    </citation>
    <scope>NUCLEOTIDE SEQUENCE [LARGE SCALE GENOMIC DNA]</scope>
    <source>
        <strain evidence="2">KHS03</strain>
    </source>
</reference>
<dbReference type="RefSeq" id="WP_316775864.1">
    <property type="nucleotide sequence ID" value="NZ_JASMWN010000006.1"/>
</dbReference>
<evidence type="ECO:0000313" key="2">
    <source>
        <dbReference type="Proteomes" id="UP001255416"/>
    </source>
</evidence>
<gene>
    <name evidence="1" type="ORF">QO231_10495</name>
</gene>
<accession>A0ABU3VDN6</accession>
<comment type="caution">
    <text evidence="1">The sequence shown here is derived from an EMBL/GenBank/DDBJ whole genome shotgun (WGS) entry which is preliminary data.</text>
</comment>
<proteinExistence type="predicted"/>
<name>A0ABU3VDN6_9RHOB</name>
<sequence length="63" mass="6756">MIEPDLQPGVTVVIRAFDDVPQHCFRVDEVHEDCVTGTATTGPLAGHYGEPSIGLILRVVDPA</sequence>